<organism evidence="1 2">
    <name type="scientific">Actinomadura citrea</name>
    <dbReference type="NCBI Taxonomy" id="46158"/>
    <lineage>
        <taxon>Bacteria</taxon>
        <taxon>Bacillati</taxon>
        <taxon>Actinomycetota</taxon>
        <taxon>Actinomycetes</taxon>
        <taxon>Streptosporangiales</taxon>
        <taxon>Thermomonosporaceae</taxon>
        <taxon>Actinomadura</taxon>
    </lineage>
</organism>
<evidence type="ECO:0000313" key="2">
    <source>
        <dbReference type="Proteomes" id="UP000591272"/>
    </source>
</evidence>
<comment type="caution">
    <text evidence="1">The sequence shown here is derived from an EMBL/GenBank/DDBJ whole genome shotgun (WGS) entry which is preliminary data.</text>
</comment>
<reference evidence="1 2" key="1">
    <citation type="submission" date="2020-07" db="EMBL/GenBank/DDBJ databases">
        <title>Sequencing the genomes of 1000 actinobacteria strains.</title>
        <authorList>
            <person name="Klenk H.-P."/>
        </authorList>
    </citation>
    <scope>NUCLEOTIDE SEQUENCE [LARGE SCALE GENOMIC DNA]</scope>
    <source>
        <strain evidence="1 2">DSM 43461</strain>
    </source>
</reference>
<evidence type="ECO:0000313" key="1">
    <source>
        <dbReference type="EMBL" id="NYE12463.1"/>
    </source>
</evidence>
<gene>
    <name evidence="1" type="ORF">BJ999_002759</name>
</gene>
<protein>
    <recommendedName>
        <fullName evidence="3">GerMN domain-containing protein</fullName>
    </recommendedName>
</protein>
<name>A0A7Y9G9Q8_9ACTN</name>
<accession>A0A7Y9G9Q8</accession>
<sequence length="182" mass="18913">MRRRLAWCGAAAVLVAAAVLLVALAARFPTGPGIRPTGIISAGDPPLAAGDAETITVYLVQDGRLVPVVRPGLPGHPYLALSQLGVPLTSQEVRKGLATEIPGPDGVSAGKEGPQGTVVVDVVGEADGTRPARHWSRLARGQVACTAQAIPGVSRVVLTGVFNEEKSAWAVVRCRDFDDLIR</sequence>
<proteinExistence type="predicted"/>
<dbReference type="RefSeq" id="WP_179833676.1">
    <property type="nucleotide sequence ID" value="NZ_BMRD01000001.1"/>
</dbReference>
<evidence type="ECO:0008006" key="3">
    <source>
        <dbReference type="Google" id="ProtNLM"/>
    </source>
</evidence>
<dbReference type="AlphaFoldDB" id="A0A7Y9G9Q8"/>
<keyword evidence="2" id="KW-1185">Reference proteome</keyword>
<dbReference type="EMBL" id="JACCBT010000001">
    <property type="protein sequence ID" value="NYE12463.1"/>
    <property type="molecule type" value="Genomic_DNA"/>
</dbReference>
<dbReference type="Proteomes" id="UP000591272">
    <property type="component" value="Unassembled WGS sequence"/>
</dbReference>